<organism evidence="2 3">
    <name type="scientific">Clostridium sartagoforme</name>
    <dbReference type="NCBI Taxonomy" id="84031"/>
    <lineage>
        <taxon>Bacteria</taxon>
        <taxon>Bacillati</taxon>
        <taxon>Bacillota</taxon>
        <taxon>Clostridia</taxon>
        <taxon>Eubacteriales</taxon>
        <taxon>Clostridiaceae</taxon>
        <taxon>Clostridium</taxon>
    </lineage>
</organism>
<dbReference type="Proteomes" id="UP000306888">
    <property type="component" value="Unassembled WGS sequence"/>
</dbReference>
<feature type="domain" description="N-acetyltransferase" evidence="1">
    <location>
        <begin position="1"/>
        <end position="150"/>
    </location>
</feature>
<dbReference type="OrthoDB" id="1904101at2"/>
<dbReference type="Pfam" id="PF00583">
    <property type="entry name" value="Acetyltransf_1"/>
    <property type="match status" value="1"/>
</dbReference>
<dbReference type="PROSITE" id="PS51186">
    <property type="entry name" value="GNAT"/>
    <property type="match status" value="1"/>
</dbReference>
<evidence type="ECO:0000313" key="2">
    <source>
        <dbReference type="EMBL" id="TGY43467.1"/>
    </source>
</evidence>
<dbReference type="Gene3D" id="3.40.630.30">
    <property type="match status" value="1"/>
</dbReference>
<dbReference type="CDD" id="cd04301">
    <property type="entry name" value="NAT_SF"/>
    <property type="match status" value="1"/>
</dbReference>
<comment type="caution">
    <text evidence="2">The sequence shown here is derived from an EMBL/GenBank/DDBJ whole genome shotgun (WGS) entry which is preliminary data.</text>
</comment>
<reference evidence="2 3" key="1">
    <citation type="submission" date="2019-04" db="EMBL/GenBank/DDBJ databases">
        <title>Microbes associate with the intestines of laboratory mice.</title>
        <authorList>
            <person name="Navarre W."/>
            <person name="Wong E."/>
            <person name="Huang K."/>
            <person name="Tropini C."/>
            <person name="Ng K."/>
            <person name="Yu B."/>
        </authorList>
    </citation>
    <scope>NUCLEOTIDE SEQUENCE [LARGE SCALE GENOMIC DNA]</scope>
    <source>
        <strain evidence="2 3">NM50_B9-20</strain>
    </source>
</reference>
<dbReference type="GO" id="GO:0016747">
    <property type="term" value="F:acyltransferase activity, transferring groups other than amino-acyl groups"/>
    <property type="evidence" value="ECO:0007669"/>
    <property type="project" value="InterPro"/>
</dbReference>
<evidence type="ECO:0000313" key="3">
    <source>
        <dbReference type="Proteomes" id="UP000306888"/>
    </source>
</evidence>
<dbReference type="SUPFAM" id="SSF55729">
    <property type="entry name" value="Acyl-CoA N-acyltransferases (Nat)"/>
    <property type="match status" value="1"/>
</dbReference>
<gene>
    <name evidence="2" type="ORF">E5347_01260</name>
</gene>
<protein>
    <submittedName>
        <fullName evidence="2">GNAT family N-acetyltransferase</fullName>
    </submittedName>
</protein>
<dbReference type="InterPro" id="IPR016181">
    <property type="entry name" value="Acyl_CoA_acyltransferase"/>
</dbReference>
<dbReference type="InterPro" id="IPR000182">
    <property type="entry name" value="GNAT_dom"/>
</dbReference>
<evidence type="ECO:0000259" key="1">
    <source>
        <dbReference type="PROSITE" id="PS51186"/>
    </source>
</evidence>
<proteinExistence type="predicted"/>
<keyword evidence="3" id="KW-1185">Reference proteome</keyword>
<sequence>MKTKESRYSTDYITVAELDGKVVGAIILIPYDKLDKLSIETYLKQFNKIEGVSEKLYYVVNSLKYLIFRECRRGNLYIANIATSESARGLGIGKLLMMHAEKVAKREDFEGISLLAKNEKVSKFYEKLNYNTIFDRVLLGERVIKMAKAF</sequence>
<dbReference type="EMBL" id="SRYR01000001">
    <property type="protein sequence ID" value="TGY43467.1"/>
    <property type="molecule type" value="Genomic_DNA"/>
</dbReference>
<name>A0A4S2DMB9_9CLOT</name>
<accession>A0A4S2DMB9</accession>
<dbReference type="AlphaFoldDB" id="A0A4S2DMB9"/>
<keyword evidence="2" id="KW-0808">Transferase</keyword>